<dbReference type="SUPFAM" id="SSF53756">
    <property type="entry name" value="UDP-Glycosyltransferase/glycogen phosphorylase"/>
    <property type="match status" value="1"/>
</dbReference>
<dbReference type="InterPro" id="IPR050194">
    <property type="entry name" value="Glycosyltransferase_grp1"/>
</dbReference>
<dbReference type="Gene3D" id="3.40.50.2000">
    <property type="entry name" value="Glycogen Phosphorylase B"/>
    <property type="match status" value="2"/>
</dbReference>
<reference evidence="2" key="1">
    <citation type="submission" date="2020-05" db="EMBL/GenBank/DDBJ databases">
        <authorList>
            <person name="Chiriac C."/>
            <person name="Salcher M."/>
            <person name="Ghai R."/>
            <person name="Kavagutti S V."/>
        </authorList>
    </citation>
    <scope>NUCLEOTIDE SEQUENCE</scope>
</reference>
<dbReference type="Pfam" id="PF13439">
    <property type="entry name" value="Glyco_transf_4"/>
    <property type="match status" value="1"/>
</dbReference>
<dbReference type="AlphaFoldDB" id="A0A6J6E209"/>
<gene>
    <name evidence="2" type="ORF">UFOPK1683_00586</name>
</gene>
<name>A0A6J6E209_9ZZZZ</name>
<dbReference type="InterPro" id="IPR028098">
    <property type="entry name" value="Glyco_trans_4-like_N"/>
</dbReference>
<feature type="domain" description="Glycosyltransferase subfamily 4-like N-terminal" evidence="1">
    <location>
        <begin position="15"/>
        <end position="186"/>
    </location>
</feature>
<dbReference type="PANTHER" id="PTHR45947">
    <property type="entry name" value="SULFOQUINOVOSYL TRANSFERASE SQD2"/>
    <property type="match status" value="1"/>
</dbReference>
<dbReference type="PANTHER" id="PTHR45947:SF3">
    <property type="entry name" value="SULFOQUINOVOSYL TRANSFERASE SQD2"/>
    <property type="match status" value="1"/>
</dbReference>
<dbReference type="EMBL" id="CAEZTL010000044">
    <property type="protein sequence ID" value="CAB4569319.1"/>
    <property type="molecule type" value="Genomic_DNA"/>
</dbReference>
<organism evidence="2">
    <name type="scientific">freshwater metagenome</name>
    <dbReference type="NCBI Taxonomy" id="449393"/>
    <lineage>
        <taxon>unclassified sequences</taxon>
        <taxon>metagenomes</taxon>
        <taxon>ecological metagenomes</taxon>
    </lineage>
</organism>
<dbReference type="Pfam" id="PF13692">
    <property type="entry name" value="Glyco_trans_1_4"/>
    <property type="match status" value="1"/>
</dbReference>
<accession>A0A6J6E209</accession>
<protein>
    <submittedName>
        <fullName evidence="2">Unannotated protein</fullName>
    </submittedName>
</protein>
<evidence type="ECO:0000313" key="2">
    <source>
        <dbReference type="EMBL" id="CAB4569319.1"/>
    </source>
</evidence>
<evidence type="ECO:0000259" key="1">
    <source>
        <dbReference type="Pfam" id="PF13439"/>
    </source>
</evidence>
<proteinExistence type="predicted"/>
<sequence>MRIAHIANMYGPKSGGLKTTMNELSEEYARRGNQILLIYPGETDSHSVVGSVSRITIAGPKIPFSGGYRIILRPKKVIEKLTEFNPDIIEISDRTTLLKVSRWAQNKKIPSTFFAHERVDGIVRSFFRYLPFQRFLVQRWNQVTRDSVDRIVATTNFAAQEFLDLGVNHGDTPQSKLTTVPLGVNLGDFDSRLRNGGIQSEVRLPEKYILACTRLSKEKDPLFLLEIAAEIKARNLEATLVIAGSGPLEEKMRKVIERKALDVTLLGFISDRAALSQIMSGAQAFLAVGPIETFGLAALETLASGTPVICRAEAAISEIIDGNSGRALGRSATEWVNAIVELQNQNRQEMRDFSRSRAESFTWEKTAEQLLNLYRWDIAK</sequence>
<dbReference type="GO" id="GO:0016757">
    <property type="term" value="F:glycosyltransferase activity"/>
    <property type="evidence" value="ECO:0007669"/>
    <property type="project" value="TreeGrafter"/>
</dbReference>